<comment type="caution">
    <text evidence="1">The sequence shown here is derived from an EMBL/GenBank/DDBJ whole genome shotgun (WGS) entry which is preliminary data.</text>
</comment>
<dbReference type="Proteomes" id="UP000299102">
    <property type="component" value="Unassembled WGS sequence"/>
</dbReference>
<keyword evidence="2" id="KW-1185">Reference proteome</keyword>
<evidence type="ECO:0000313" key="2">
    <source>
        <dbReference type="Proteomes" id="UP000299102"/>
    </source>
</evidence>
<gene>
    <name evidence="1" type="ORF">EVAR_2662_1</name>
</gene>
<dbReference type="AlphaFoldDB" id="A0A4C1SPX5"/>
<evidence type="ECO:0000313" key="1">
    <source>
        <dbReference type="EMBL" id="GBP03240.1"/>
    </source>
</evidence>
<dbReference type="OrthoDB" id="10050074at2759"/>
<sequence>MRPIRTEVPLGSTLYSTAVLRVRKRHTATVERRPTRAFFAVDTVLYLRLKSIGTSPVELPTIFKFMKDALQRFFDIASSHPNPLLVSAVSYDPPLPHHFCRRPRNVLLDPPDDLTVEVEKLIEGSYAPTAFPCRNGRVSEEGQSPWLSTLQPEVVQEVFSPCESDTPVCPGTRTAHCGFFSSFPPPFARGKL</sequence>
<organism evidence="1 2">
    <name type="scientific">Eumeta variegata</name>
    <name type="common">Bagworm moth</name>
    <name type="synonym">Eumeta japonica</name>
    <dbReference type="NCBI Taxonomy" id="151549"/>
    <lineage>
        <taxon>Eukaryota</taxon>
        <taxon>Metazoa</taxon>
        <taxon>Ecdysozoa</taxon>
        <taxon>Arthropoda</taxon>
        <taxon>Hexapoda</taxon>
        <taxon>Insecta</taxon>
        <taxon>Pterygota</taxon>
        <taxon>Neoptera</taxon>
        <taxon>Endopterygota</taxon>
        <taxon>Lepidoptera</taxon>
        <taxon>Glossata</taxon>
        <taxon>Ditrysia</taxon>
        <taxon>Tineoidea</taxon>
        <taxon>Psychidae</taxon>
        <taxon>Oiketicinae</taxon>
        <taxon>Eumeta</taxon>
    </lineage>
</organism>
<accession>A0A4C1SPX5</accession>
<reference evidence="1 2" key="1">
    <citation type="journal article" date="2019" name="Commun. Biol.">
        <title>The bagworm genome reveals a unique fibroin gene that provides high tensile strength.</title>
        <authorList>
            <person name="Kono N."/>
            <person name="Nakamura H."/>
            <person name="Ohtoshi R."/>
            <person name="Tomita M."/>
            <person name="Numata K."/>
            <person name="Arakawa K."/>
        </authorList>
    </citation>
    <scope>NUCLEOTIDE SEQUENCE [LARGE SCALE GENOMIC DNA]</scope>
</reference>
<proteinExistence type="predicted"/>
<dbReference type="EMBL" id="BGZK01000009">
    <property type="protein sequence ID" value="GBP03240.1"/>
    <property type="molecule type" value="Genomic_DNA"/>
</dbReference>
<name>A0A4C1SPX5_EUMVA</name>
<protein>
    <submittedName>
        <fullName evidence="1">Uncharacterized protein</fullName>
    </submittedName>
</protein>